<comment type="caution">
    <text evidence="3">The sequence shown here is derived from an EMBL/GenBank/DDBJ whole genome shotgun (WGS) entry which is preliminary data.</text>
</comment>
<evidence type="ECO:0000313" key="4">
    <source>
        <dbReference type="Proteomes" id="UP000659698"/>
    </source>
</evidence>
<organism evidence="3 4">
    <name type="scientific">Rufibacter sediminis</name>
    <dbReference type="NCBI Taxonomy" id="2762756"/>
    <lineage>
        <taxon>Bacteria</taxon>
        <taxon>Pseudomonadati</taxon>
        <taxon>Bacteroidota</taxon>
        <taxon>Cytophagia</taxon>
        <taxon>Cytophagales</taxon>
        <taxon>Hymenobacteraceae</taxon>
        <taxon>Rufibacter</taxon>
    </lineage>
</organism>
<dbReference type="EMBL" id="JACOAF010000020">
    <property type="protein sequence ID" value="MBC3539538.1"/>
    <property type="molecule type" value="Genomic_DNA"/>
</dbReference>
<sequence length="145" mass="16459">MVSPTFPSSKSWVSTLAIWGTTVLLTVVLVQELQSSMPLAGKIALGLFCLLISGLLLWMWFATYYRISGETLHFRCGPLHGNIPIRQIKGVQQNHYLWSGFRPALGLQGMVIHFNRWDQIYLSPAEKESFLRALQEVNPEIEVKE</sequence>
<gene>
    <name evidence="3" type="ORF">H7U12_07570</name>
</gene>
<evidence type="ECO:0000259" key="2">
    <source>
        <dbReference type="Pfam" id="PF06713"/>
    </source>
</evidence>
<proteinExistence type="predicted"/>
<feature type="transmembrane region" description="Helical" evidence="1">
    <location>
        <begin position="12"/>
        <end position="31"/>
    </location>
</feature>
<keyword evidence="4" id="KW-1185">Reference proteome</keyword>
<name>A0ABR6VQQ9_9BACT</name>
<dbReference type="Proteomes" id="UP000659698">
    <property type="component" value="Unassembled WGS sequence"/>
</dbReference>
<keyword evidence="1" id="KW-0472">Membrane</keyword>
<dbReference type="RefSeq" id="WP_186635398.1">
    <property type="nucleotide sequence ID" value="NZ_JACOAF010000020.1"/>
</dbReference>
<protein>
    <submittedName>
        <fullName evidence="3">PH domain-containing protein</fullName>
    </submittedName>
</protein>
<dbReference type="Pfam" id="PF06713">
    <property type="entry name" value="bPH_4"/>
    <property type="match status" value="1"/>
</dbReference>
<accession>A0ABR6VQQ9</accession>
<feature type="transmembrane region" description="Helical" evidence="1">
    <location>
        <begin position="43"/>
        <end position="65"/>
    </location>
</feature>
<feature type="domain" description="Uncharacterized protein YyaB-like PH" evidence="2">
    <location>
        <begin position="63"/>
        <end position="138"/>
    </location>
</feature>
<evidence type="ECO:0000313" key="3">
    <source>
        <dbReference type="EMBL" id="MBC3539538.1"/>
    </source>
</evidence>
<dbReference type="InterPro" id="IPR009589">
    <property type="entry name" value="PH_YyaB-like"/>
</dbReference>
<reference evidence="3 4" key="1">
    <citation type="journal article" date="2019" name="Int. J. Syst. Evol. Microbiol.">
        <title>Rufibacter sediminis sp. nov., isolated from freshwater lake sediment.</title>
        <authorList>
            <person name="Qu J.H."/>
            <person name="Zhang L.J."/>
            <person name="Fu Y.H."/>
            <person name="Li H.F."/>
        </authorList>
    </citation>
    <scope>NUCLEOTIDE SEQUENCE [LARGE SCALE GENOMIC DNA]</scope>
    <source>
        <strain evidence="3 4">H-1</strain>
    </source>
</reference>
<evidence type="ECO:0000256" key="1">
    <source>
        <dbReference type="SAM" id="Phobius"/>
    </source>
</evidence>
<keyword evidence="1" id="KW-0812">Transmembrane</keyword>
<keyword evidence="1" id="KW-1133">Transmembrane helix</keyword>